<keyword evidence="1" id="KW-0472">Membrane</keyword>
<feature type="transmembrane region" description="Helical" evidence="1">
    <location>
        <begin position="53"/>
        <end position="79"/>
    </location>
</feature>
<reference evidence="2 3" key="1">
    <citation type="submission" date="2023-01" db="EMBL/GenBank/DDBJ databases">
        <title>Thalassococcus onchidii sp. nov., isolated from a marine invertebrate from the South China Sea.</title>
        <authorList>
            <person name="Xu S."/>
            <person name="Liu Z."/>
            <person name="Xu Y."/>
        </authorList>
    </citation>
    <scope>NUCLEOTIDE SEQUENCE [LARGE SCALE GENOMIC DNA]</scope>
    <source>
        <strain evidence="2 3">KCTC 32084</strain>
    </source>
</reference>
<feature type="transmembrane region" description="Helical" evidence="1">
    <location>
        <begin position="12"/>
        <end position="33"/>
    </location>
</feature>
<keyword evidence="1" id="KW-1133">Transmembrane helix</keyword>
<name>A0ABT4XSX0_9RHOB</name>
<keyword evidence="1" id="KW-0812">Transmembrane</keyword>
<dbReference type="Pfam" id="PF11188">
    <property type="entry name" value="DUF2975"/>
    <property type="match status" value="1"/>
</dbReference>
<evidence type="ECO:0000313" key="3">
    <source>
        <dbReference type="Proteomes" id="UP001210720"/>
    </source>
</evidence>
<dbReference type="EMBL" id="JAQIOY010000003">
    <property type="protein sequence ID" value="MDA7425049.1"/>
    <property type="molecule type" value="Genomic_DNA"/>
</dbReference>
<comment type="caution">
    <text evidence="2">The sequence shown here is derived from an EMBL/GenBank/DDBJ whole genome shotgun (WGS) entry which is preliminary data.</text>
</comment>
<gene>
    <name evidence="2" type="ORF">PFY00_09950</name>
</gene>
<proteinExistence type="predicted"/>
<dbReference type="RefSeq" id="WP_271432405.1">
    <property type="nucleotide sequence ID" value="NZ_JAQIOY010000003.1"/>
</dbReference>
<protein>
    <submittedName>
        <fullName evidence="2">DUF2975 domain-containing protein</fullName>
    </submittedName>
</protein>
<evidence type="ECO:0000256" key="1">
    <source>
        <dbReference type="SAM" id="Phobius"/>
    </source>
</evidence>
<accession>A0ABT4XSX0</accession>
<feature type="transmembrane region" description="Helical" evidence="1">
    <location>
        <begin position="105"/>
        <end position="127"/>
    </location>
</feature>
<sequence length="177" mass="19165">MLPRRTRHWAVTLQWMTWVTMLALVILIPYSLFDPDALVAQAHDSISKAPGDWTTGSSAIALLIGASLLQLAVTLLILWHMSRLFGCYAKGEALSLPAARHIRGIGIWTLVRALMAVLHTPFVSLVLSIDAPTGQRSLSIAIDSHLVALSLVGGMMLMIGMVIAQAVAIARENESFV</sequence>
<evidence type="ECO:0000313" key="2">
    <source>
        <dbReference type="EMBL" id="MDA7425049.1"/>
    </source>
</evidence>
<keyword evidence="3" id="KW-1185">Reference proteome</keyword>
<feature type="transmembrane region" description="Helical" evidence="1">
    <location>
        <begin position="147"/>
        <end position="170"/>
    </location>
</feature>
<dbReference type="Proteomes" id="UP001210720">
    <property type="component" value="Unassembled WGS sequence"/>
</dbReference>
<organism evidence="2 3">
    <name type="scientific">Thalassococcus lentus</name>
    <dbReference type="NCBI Taxonomy" id="1210524"/>
    <lineage>
        <taxon>Bacteria</taxon>
        <taxon>Pseudomonadati</taxon>
        <taxon>Pseudomonadota</taxon>
        <taxon>Alphaproteobacteria</taxon>
        <taxon>Rhodobacterales</taxon>
        <taxon>Roseobacteraceae</taxon>
        <taxon>Thalassococcus</taxon>
    </lineage>
</organism>
<dbReference type="InterPro" id="IPR021354">
    <property type="entry name" value="DUF2975"/>
</dbReference>